<dbReference type="PROSITE" id="PS50888">
    <property type="entry name" value="BHLH"/>
    <property type="match status" value="1"/>
</dbReference>
<evidence type="ECO:0000313" key="8">
    <source>
        <dbReference type="EMBL" id="KAE8268957.1"/>
    </source>
</evidence>
<feature type="compositionally biased region" description="Gly residues" evidence="6">
    <location>
        <begin position="492"/>
        <end position="507"/>
    </location>
</feature>
<feature type="compositionally biased region" description="Polar residues" evidence="6">
    <location>
        <begin position="1287"/>
        <end position="1317"/>
    </location>
</feature>
<dbReference type="PANTHER" id="PTHR45776:SF2">
    <property type="entry name" value="MIP04163P"/>
    <property type="match status" value="1"/>
</dbReference>
<dbReference type="EMBL" id="LWDG02000119">
    <property type="protein sequence ID" value="KAE8268957.1"/>
    <property type="molecule type" value="Genomic_DNA"/>
</dbReference>
<feature type="region of interest" description="Disordered" evidence="6">
    <location>
        <begin position="986"/>
        <end position="1021"/>
    </location>
</feature>
<dbReference type="InterPro" id="IPR011598">
    <property type="entry name" value="bHLH_dom"/>
</dbReference>
<feature type="region of interest" description="Disordered" evidence="6">
    <location>
        <begin position="730"/>
        <end position="942"/>
    </location>
</feature>
<feature type="region of interest" description="Disordered" evidence="6">
    <location>
        <begin position="233"/>
        <end position="255"/>
    </location>
</feature>
<proteinExistence type="predicted"/>
<feature type="compositionally biased region" description="Low complexity" evidence="6">
    <location>
        <begin position="587"/>
        <end position="602"/>
    </location>
</feature>
<feature type="domain" description="BHLH" evidence="7">
    <location>
        <begin position="928"/>
        <end position="988"/>
    </location>
</feature>
<feature type="compositionally biased region" description="Polar residues" evidence="6">
    <location>
        <begin position="304"/>
        <end position="317"/>
    </location>
</feature>
<name>A0A8X7N868_9BASI</name>
<dbReference type="PANTHER" id="PTHR45776">
    <property type="entry name" value="MIP04163P"/>
    <property type="match status" value="1"/>
</dbReference>
<feature type="region of interest" description="Disordered" evidence="6">
    <location>
        <begin position="1147"/>
        <end position="1171"/>
    </location>
</feature>
<comment type="caution">
    <text evidence="8">The sequence shown here is derived from an EMBL/GenBank/DDBJ whole genome shotgun (WGS) entry which is preliminary data.</text>
</comment>
<keyword evidence="5" id="KW-0539">Nucleus</keyword>
<dbReference type="Proteomes" id="UP000078113">
    <property type="component" value="Unassembled WGS sequence"/>
</dbReference>
<evidence type="ECO:0000313" key="9">
    <source>
        <dbReference type="Proteomes" id="UP000078113"/>
    </source>
</evidence>
<feature type="compositionally biased region" description="Polar residues" evidence="6">
    <location>
        <begin position="1566"/>
        <end position="1578"/>
    </location>
</feature>
<feature type="compositionally biased region" description="Low complexity" evidence="6">
    <location>
        <begin position="690"/>
        <end position="702"/>
    </location>
</feature>
<feature type="compositionally biased region" description="Polar residues" evidence="6">
    <location>
        <begin position="44"/>
        <end position="69"/>
    </location>
</feature>
<feature type="compositionally biased region" description="Low complexity" evidence="6">
    <location>
        <begin position="1147"/>
        <end position="1158"/>
    </location>
</feature>
<feature type="compositionally biased region" description="Acidic residues" evidence="6">
    <location>
        <begin position="749"/>
        <end position="790"/>
    </location>
</feature>
<evidence type="ECO:0000256" key="2">
    <source>
        <dbReference type="ARBA" id="ARBA00023015"/>
    </source>
</evidence>
<dbReference type="SUPFAM" id="SSF47459">
    <property type="entry name" value="HLH, helix-loop-helix DNA-binding domain"/>
    <property type="match status" value="1"/>
</dbReference>
<comment type="subcellular location">
    <subcellularLocation>
        <location evidence="1">Nucleus</location>
    </subcellularLocation>
</comment>
<keyword evidence="2" id="KW-0805">Transcription regulation</keyword>
<feature type="region of interest" description="Disordered" evidence="6">
    <location>
        <begin position="1274"/>
        <end position="1324"/>
    </location>
</feature>
<dbReference type="Gene3D" id="4.10.280.10">
    <property type="entry name" value="Helix-loop-helix DNA-binding domain"/>
    <property type="match status" value="2"/>
</dbReference>
<feature type="compositionally biased region" description="Low complexity" evidence="6">
    <location>
        <begin position="611"/>
        <end position="637"/>
    </location>
</feature>
<feature type="compositionally biased region" description="Low complexity" evidence="6">
    <location>
        <begin position="884"/>
        <end position="903"/>
    </location>
</feature>
<feature type="region of interest" description="Disordered" evidence="6">
    <location>
        <begin position="1359"/>
        <end position="1471"/>
    </location>
</feature>
<feature type="compositionally biased region" description="Polar residues" evidence="6">
    <location>
        <begin position="1390"/>
        <end position="1409"/>
    </location>
</feature>
<feature type="region of interest" description="Disordered" evidence="6">
    <location>
        <begin position="44"/>
        <end position="214"/>
    </location>
</feature>
<feature type="region of interest" description="Disordered" evidence="6">
    <location>
        <begin position="1557"/>
        <end position="1640"/>
    </location>
</feature>
<feature type="compositionally biased region" description="Low complexity" evidence="6">
    <location>
        <begin position="121"/>
        <end position="135"/>
    </location>
</feature>
<feature type="compositionally biased region" description="Polar residues" evidence="6">
    <location>
        <begin position="156"/>
        <end position="173"/>
    </location>
</feature>
<feature type="compositionally biased region" description="Acidic residues" evidence="6">
    <location>
        <begin position="1001"/>
        <end position="1013"/>
    </location>
</feature>
<dbReference type="GO" id="GO:0000981">
    <property type="term" value="F:DNA-binding transcription factor activity, RNA polymerase II-specific"/>
    <property type="evidence" value="ECO:0007669"/>
    <property type="project" value="TreeGrafter"/>
</dbReference>
<sequence length="1698" mass="173161">MESSSSYSADSHHLTPPPSNIIDDVFLLPDHLYLALSGDHQHQNNFPPHTFAQHTAHSSHFPQSQSQLWNHHHHHHNTHSSAGTGTGTEDSGGKDSAGFTTPMFLNQSPHPQANSHHFAFNPPSNGNGNPAGAGPHLQVQPSRCLHDDPPPGMIHTGSSPYTTGITPTGSRPTTFEFDSAPSNQQYQQQQHHHHHHQPAQPQAIGVPSTAGSATTADLHSSFFSNFSPSVSSSSPYAYAHSPSQHTTSSSSMGAGASAMGIGPGTSFGGGIGAGGGGVGGLGGGGGGGGGIDFGAGGSTPATSIFSLPSSVPQSYSNHGHAPPAPIQHPHLMAETGSSTAALAMLDRRGSGTHAAAAAAVGGGGGGQYADQSMSGVSTSVPPSFHFGLHHAASMQAMAKHTVAAEGEGGMNFDPLCPSVVSAGSMGRQQQQQHRRHRSSTSASPVAARRLKDRSLSRNRAVTGASTLGKRASPALDQVEVGEREEDLHDCEGGGAEGTKLAGVGGVGKAPSTRSRAVRRASIGPAAARAVGGVRGQSGSISHRGNGSVPSSSHPHQGSSGAEEAQAHQSPSMKAQVGMYNNSPPSPSISFFQSFGHHPSQHQLLHHHQCGMDSSNASSAQDSPMSSSQQPQSAAAGGCMLGGSGPGSAHSGMFEMGSFPYQHQQQFRSSQSQSQSPASSAGGGGGGEAGPAGATPSCSSTTTSSTAYLRHYHHYHHPSASGNAVSLSSVVEEGAGSSSMQGVVKREEVDVRDDDDDDDDDNDEGEGEAFEYDAAGDDGDEDFVDEDQEQDGDAHAKGGEKKKKSSNGRNKGGSGVNEEDDEQGAASNKTRSAGTTTKAKAAGKKAAAVGGKRVTIASKAKGGASLVNGDAQAGGGEGNREAGDGDTTITKSATTTGKPAGATAKKGRAGAKEKDPEAEAKRLAERRRRRRESHNAVERRRRDTINEKITELATLLPEAMLVEAIASSTSGGNSGAFDIAAAVKTLSGVEEERERERRETEKELEEEEEEEEEVNGSNGLGVYSLPPLLSELVGGAAESEDDGQGGYQSAKVGTMMSPQTALAGLPFLSISGGGDNKQVGGGEGMNVLNGFGSFSSNGVVNGGGVVGGYGGPMSSFQTQGQGPVGMNTAIPRHILNWATAASASAAHAHHAASGTNNTALKNNLAGPSSSSSVGMGPLNPTLVYAAALAPVHRDSAALAAAQAKPNKGIILRKSVDYIRHLQQFLDMQMGINQALEAEVQALRSLVGEACDAGRGRSTTTLTNDLMHDSAMANATSTMPNHMAGTGEGQQSGYQQVRSQPLTKLGSNQSRSPPKSQVTALFGGSEGGVPPALTSLVDSLRDVPAPSSSHTLGNNVVVLANPGPGLGSNGVTHSGRRASPPPPLLPQASPENVGSMTGATTVGSVDGTSGLQPWMEVEYDSRTGLPRRPSPEPESIAGAAAVGKQQQQQQQQHQQQSQQAEGRVFSPASASSLMRGAAMPIQAQGQSGFLSPTFSPAGLGATAAFMMHSGGGNLRSTPHHAHGQQQHGGYGQRHGHLSVNTNGQNRNFPNASAGGVEIERGRSRTRSFHPSMSSANNSEGSWPELKASAALSRATSEERLPSARMTPAGFGSQSRVASLDRVASPTSPTSPVLGGASSRHHGGGAGAMHHGFVGLGLDEFFAHLGGVGGGVAGLGTESHSSLTGGGGGGGGGNGLVAMEE</sequence>
<evidence type="ECO:0000256" key="1">
    <source>
        <dbReference type="ARBA" id="ARBA00004123"/>
    </source>
</evidence>
<dbReference type="InterPro" id="IPR036638">
    <property type="entry name" value="HLH_DNA-bd_sf"/>
</dbReference>
<accession>A0A8X7N868</accession>
<dbReference type="GO" id="GO:0005634">
    <property type="term" value="C:nucleus"/>
    <property type="evidence" value="ECO:0007669"/>
    <property type="project" value="UniProtKB-SubCell"/>
</dbReference>
<evidence type="ECO:0000259" key="7">
    <source>
        <dbReference type="PROSITE" id="PS50888"/>
    </source>
</evidence>
<feature type="compositionally biased region" description="Low complexity" evidence="6">
    <location>
        <begin position="828"/>
        <end position="854"/>
    </location>
</feature>
<organism evidence="8 9">
    <name type="scientific">Tilletia walkeri</name>
    <dbReference type="NCBI Taxonomy" id="117179"/>
    <lineage>
        <taxon>Eukaryota</taxon>
        <taxon>Fungi</taxon>
        <taxon>Dikarya</taxon>
        <taxon>Basidiomycota</taxon>
        <taxon>Ustilaginomycotina</taxon>
        <taxon>Exobasidiomycetes</taxon>
        <taxon>Tilletiales</taxon>
        <taxon>Tilletiaceae</taxon>
        <taxon>Tilletia</taxon>
    </lineage>
</organism>
<dbReference type="GO" id="GO:0000978">
    <property type="term" value="F:RNA polymerase II cis-regulatory region sequence-specific DNA binding"/>
    <property type="evidence" value="ECO:0007669"/>
    <property type="project" value="TreeGrafter"/>
</dbReference>
<feature type="compositionally biased region" description="Low complexity" evidence="6">
    <location>
        <begin position="546"/>
        <end position="560"/>
    </location>
</feature>
<feature type="compositionally biased region" description="Polar residues" evidence="6">
    <location>
        <begin position="103"/>
        <end position="115"/>
    </location>
</feature>
<feature type="compositionally biased region" description="Basic and acidic residues" evidence="6">
    <location>
        <begin position="989"/>
        <end position="1000"/>
    </location>
</feature>
<feature type="compositionally biased region" description="Gly residues" evidence="6">
    <location>
        <begin position="680"/>
        <end position="689"/>
    </location>
</feature>
<keyword evidence="4" id="KW-0804">Transcription</keyword>
<dbReference type="SMART" id="SM00353">
    <property type="entry name" value="HLH"/>
    <property type="match status" value="1"/>
</dbReference>
<feature type="compositionally biased region" description="Low complexity" evidence="6">
    <location>
        <begin position="1443"/>
        <end position="1457"/>
    </location>
</feature>
<evidence type="ECO:0000256" key="5">
    <source>
        <dbReference type="ARBA" id="ARBA00023242"/>
    </source>
</evidence>
<feature type="region of interest" description="Disordered" evidence="6">
    <location>
        <begin position="304"/>
        <end position="330"/>
    </location>
</feature>
<protein>
    <recommendedName>
        <fullName evidence="7">BHLH domain-containing protein</fullName>
    </recommendedName>
</protein>
<feature type="compositionally biased region" description="Low complexity" evidence="6">
    <location>
        <begin position="668"/>
        <end position="679"/>
    </location>
</feature>
<feature type="compositionally biased region" description="Basic and acidic residues" evidence="6">
    <location>
        <begin position="909"/>
        <end position="922"/>
    </location>
</feature>
<feature type="compositionally biased region" description="Basic and acidic residues" evidence="6">
    <location>
        <begin position="932"/>
        <end position="942"/>
    </location>
</feature>
<keyword evidence="9" id="KW-1185">Reference proteome</keyword>
<dbReference type="Pfam" id="PF00010">
    <property type="entry name" value="HLH"/>
    <property type="match status" value="1"/>
</dbReference>
<evidence type="ECO:0000256" key="4">
    <source>
        <dbReference type="ARBA" id="ARBA00023163"/>
    </source>
</evidence>
<feature type="region of interest" description="Disordered" evidence="6">
    <location>
        <begin position="420"/>
        <end position="702"/>
    </location>
</feature>
<evidence type="ECO:0000256" key="3">
    <source>
        <dbReference type="ARBA" id="ARBA00023125"/>
    </source>
</evidence>
<evidence type="ECO:0000256" key="6">
    <source>
        <dbReference type="SAM" id="MobiDB-lite"/>
    </source>
</evidence>
<reference evidence="8" key="1">
    <citation type="submission" date="2016-04" db="EMBL/GenBank/DDBJ databases">
        <authorList>
            <person name="Nguyen H.D."/>
            <person name="Samba Siva P."/>
            <person name="Cullis J."/>
            <person name="Levesque C.A."/>
            <person name="Hambleton S."/>
        </authorList>
    </citation>
    <scope>NUCLEOTIDE SEQUENCE</scope>
    <source>
        <strain evidence="8">DAOMC 236422</strain>
    </source>
</reference>
<reference evidence="8" key="2">
    <citation type="journal article" date="2019" name="IMA Fungus">
        <title>Genome sequencing and comparison of five Tilletia species to identify candidate genes for the detection of regulated species infecting wheat.</title>
        <authorList>
            <person name="Nguyen H.D.T."/>
            <person name="Sultana T."/>
            <person name="Kesanakurti P."/>
            <person name="Hambleton S."/>
        </authorList>
    </citation>
    <scope>NUCLEOTIDE SEQUENCE</scope>
    <source>
        <strain evidence="8">DAOMC 236422</strain>
    </source>
</reference>
<keyword evidence="3" id="KW-0238">DNA-binding</keyword>
<dbReference type="GO" id="GO:0046983">
    <property type="term" value="F:protein dimerization activity"/>
    <property type="evidence" value="ECO:0007669"/>
    <property type="project" value="InterPro"/>
</dbReference>
<gene>
    <name evidence="8" type="ORF">A4X09_0g3378</name>
</gene>